<evidence type="ECO:0000256" key="11">
    <source>
        <dbReference type="ARBA" id="ARBA00022989"/>
    </source>
</evidence>
<dbReference type="InterPro" id="IPR036097">
    <property type="entry name" value="HisK_dim/P_sf"/>
</dbReference>
<dbReference type="InterPro" id="IPR027417">
    <property type="entry name" value="P-loop_NTPase"/>
</dbReference>
<dbReference type="SUPFAM" id="SSF52402">
    <property type="entry name" value="Adenine nucleotide alpha hydrolases-like"/>
    <property type="match status" value="1"/>
</dbReference>
<keyword evidence="9 16" id="KW-0418">Kinase</keyword>
<evidence type="ECO:0000256" key="12">
    <source>
        <dbReference type="ARBA" id="ARBA00023012"/>
    </source>
</evidence>
<dbReference type="Pfam" id="PF00512">
    <property type="entry name" value="HisKA"/>
    <property type="match status" value="1"/>
</dbReference>
<dbReference type="InterPro" id="IPR025201">
    <property type="entry name" value="KdpD_TM"/>
</dbReference>
<protein>
    <recommendedName>
        <fullName evidence="4">histidine kinase</fullName>
        <ecNumber evidence="4">2.7.13.3</ecNumber>
    </recommendedName>
</protein>
<dbReference type="SUPFAM" id="SSF47384">
    <property type="entry name" value="Homodimeric domain of signal transducing histidine kinase"/>
    <property type="match status" value="1"/>
</dbReference>
<evidence type="ECO:0000259" key="15">
    <source>
        <dbReference type="PROSITE" id="PS50109"/>
    </source>
</evidence>
<keyword evidence="7 14" id="KW-0812">Transmembrane</keyword>
<dbReference type="InterPro" id="IPR006016">
    <property type="entry name" value="UspA"/>
</dbReference>
<name>K7S831_ACIA4</name>
<keyword evidence="10" id="KW-0067">ATP-binding</keyword>
<dbReference type="CDD" id="cd00082">
    <property type="entry name" value="HisKA"/>
    <property type="match status" value="1"/>
</dbReference>
<dbReference type="eggNOG" id="COG2205">
    <property type="taxonomic scope" value="Bacteria"/>
</dbReference>
<comment type="catalytic activity">
    <reaction evidence="1">
        <text>ATP + protein L-histidine = ADP + protein N-phospho-L-histidine.</text>
        <dbReference type="EC" id="2.7.13.3"/>
    </reaction>
</comment>
<dbReference type="EMBL" id="CP003493">
    <property type="protein sequence ID" value="AFV90747.1"/>
    <property type="molecule type" value="Genomic_DNA"/>
</dbReference>
<dbReference type="Pfam" id="PF02702">
    <property type="entry name" value="KdpD"/>
    <property type="match status" value="1"/>
</dbReference>
<dbReference type="Pfam" id="PF00582">
    <property type="entry name" value="Usp"/>
    <property type="match status" value="1"/>
</dbReference>
<dbReference type="Pfam" id="PF02518">
    <property type="entry name" value="HATPase_c"/>
    <property type="match status" value="1"/>
</dbReference>
<dbReference type="AlphaFoldDB" id="K7S831"/>
<evidence type="ECO:0000256" key="4">
    <source>
        <dbReference type="ARBA" id="ARBA00012438"/>
    </source>
</evidence>
<evidence type="ECO:0000256" key="13">
    <source>
        <dbReference type="ARBA" id="ARBA00023136"/>
    </source>
</evidence>
<sequence>MMTARGRLRVLLGAAHGVGTTCAMLEEGRRLRDEGRDVVIAAAQAHSRSATDPGAWGLDVVPETAGRLDTDAVLTRRPDVALVDELAAADPPGSRHLRRWEDVEDLLAGGVDVISTLTIDRVESLSEVAWAITGVPPGGTVPDAVLRAADAVEVVDLAPAALQARLAAGLIGDPRSGGRAFQLDSLIALRELTLMWVADDADQELRRYRDRHGAARSRQIRERVVVALGDEGSAPSLLRRAARLVSGSAGAGPIGVHVSGQRNRPLEDPPALRRLAERLGGSLHEVVGDDVPGAIIDFARSVDATQIVVATAGRGPVGRVLRPGVGERVARRADGPDVHLVTGSGEPGGRLPRPAGMLGGSLRGAPGGALGGVRRLAGFALAVVAGPLLTWFLLADPAQDSTAVVALAFQLLVVVVALVGGIWPALCSAVGLGVTLDYFFTAPLRTFSISSISHLSTVVLCVAIAALVSLIVDRAARQTRAARRSAAESQLLQSVSGRVLGGQDAVRALVDQIRESFGMTRARLIRDGEEVASSSAALAGTASGRARAGQWRRSSLPVGEGARLELDGPALDASGQKLLPVITAQLATALDRADLSRAAASGKVRTALLSALGHDLRRPLASATAAVTGLRSAAGELTGTDRAELLETAAESLSALSGLIEDLVDVRRLETGALAVTMAAVDVEDVIGDALDEAGAGPDQVSLDVEPDLPVLGADAALLRRVLVNLLTNALRHSPGGVELSARRAGGTRVVGEGEGEDVGDVVELSVADHGPGIDPGRRAEIFMPFQRLGDDDNTTGLGLGLALSKGFVEGMGGTLEPEDTPGGGLTMVVSLYRWPGEDG</sequence>
<accession>K7S831</accession>
<evidence type="ECO:0000256" key="3">
    <source>
        <dbReference type="ARBA" id="ARBA00004236"/>
    </source>
</evidence>
<gene>
    <name evidence="16" type="ordered locus">PACID_29820</name>
</gene>
<comment type="subcellular location">
    <subcellularLocation>
        <location evidence="3">Cell membrane</location>
    </subcellularLocation>
    <subcellularLocation>
        <location evidence="2">Membrane</location>
        <topology evidence="2">Multi-pass membrane protein</topology>
    </subcellularLocation>
</comment>
<dbReference type="SMART" id="SM00387">
    <property type="entry name" value="HATPase_c"/>
    <property type="match status" value="1"/>
</dbReference>
<dbReference type="Proteomes" id="UP000000214">
    <property type="component" value="Chromosome"/>
</dbReference>
<keyword evidence="16" id="KW-0406">Ion transport</keyword>
<dbReference type="InterPro" id="IPR052023">
    <property type="entry name" value="Histidine_kinase_KdpD"/>
</dbReference>
<dbReference type="EC" id="2.7.13.3" evidence="4"/>
<feature type="transmembrane region" description="Helical" evidence="14">
    <location>
        <begin position="407"/>
        <end position="432"/>
    </location>
</feature>
<evidence type="ECO:0000256" key="9">
    <source>
        <dbReference type="ARBA" id="ARBA00022777"/>
    </source>
</evidence>
<dbReference type="PATRIC" id="fig|1171373.8.peg.2931"/>
<feature type="transmembrane region" description="Helical" evidence="14">
    <location>
        <begin position="376"/>
        <end position="395"/>
    </location>
</feature>
<dbReference type="Gene3D" id="3.40.50.620">
    <property type="entry name" value="HUPs"/>
    <property type="match status" value="1"/>
</dbReference>
<dbReference type="CDD" id="cd00075">
    <property type="entry name" value="HATPase"/>
    <property type="match status" value="1"/>
</dbReference>
<keyword evidence="16" id="KW-0407">Ion channel</keyword>
<dbReference type="InterPro" id="IPR004358">
    <property type="entry name" value="Sig_transdc_His_kin-like_C"/>
</dbReference>
<dbReference type="STRING" id="1171373.PACID_29820"/>
<keyword evidence="6 16" id="KW-0808">Transferase</keyword>
<evidence type="ECO:0000313" key="17">
    <source>
        <dbReference type="Proteomes" id="UP000000214"/>
    </source>
</evidence>
<keyword evidence="12" id="KW-0902">Two-component regulatory system</keyword>
<dbReference type="KEGG" id="pbo:PACID_29820"/>
<keyword evidence="16" id="KW-0813">Transport</keyword>
<keyword evidence="8" id="KW-0547">Nucleotide-binding</keyword>
<dbReference type="Pfam" id="PF13493">
    <property type="entry name" value="DUF4118"/>
    <property type="match status" value="1"/>
</dbReference>
<keyword evidence="13 14" id="KW-0472">Membrane</keyword>
<dbReference type="GO" id="GO:0005886">
    <property type="term" value="C:plasma membrane"/>
    <property type="evidence" value="ECO:0007669"/>
    <property type="project" value="UniProtKB-SubCell"/>
</dbReference>
<dbReference type="Gene3D" id="1.10.287.130">
    <property type="match status" value="1"/>
</dbReference>
<evidence type="ECO:0000256" key="6">
    <source>
        <dbReference type="ARBA" id="ARBA00022679"/>
    </source>
</evidence>
<dbReference type="InterPro" id="IPR038318">
    <property type="entry name" value="KdpD_sf"/>
</dbReference>
<evidence type="ECO:0000256" key="8">
    <source>
        <dbReference type="ARBA" id="ARBA00022741"/>
    </source>
</evidence>
<dbReference type="PANTHER" id="PTHR45569">
    <property type="entry name" value="SENSOR PROTEIN KDPD"/>
    <property type="match status" value="1"/>
</dbReference>
<dbReference type="InterPro" id="IPR005467">
    <property type="entry name" value="His_kinase_dom"/>
</dbReference>
<dbReference type="SMART" id="SM00388">
    <property type="entry name" value="HisKA"/>
    <property type="match status" value="1"/>
</dbReference>
<evidence type="ECO:0000256" key="1">
    <source>
        <dbReference type="ARBA" id="ARBA00000085"/>
    </source>
</evidence>
<evidence type="ECO:0000313" key="16">
    <source>
        <dbReference type="EMBL" id="AFV90747.1"/>
    </source>
</evidence>
<dbReference type="HOGENOM" id="CLU_000445_113_1_11"/>
<dbReference type="InterPro" id="IPR003852">
    <property type="entry name" value="Sig_transdc_His_kinase_KdpD_N"/>
</dbReference>
<dbReference type="SUPFAM" id="SSF55874">
    <property type="entry name" value="ATPase domain of HSP90 chaperone/DNA topoisomerase II/histidine kinase"/>
    <property type="match status" value="1"/>
</dbReference>
<proteinExistence type="predicted"/>
<dbReference type="Gene3D" id="1.20.120.620">
    <property type="entry name" value="Backbone structure of the membrane domain of e. Coli histidine kinase receptor kdpd"/>
    <property type="match status" value="1"/>
</dbReference>
<feature type="transmembrane region" description="Helical" evidence="14">
    <location>
        <begin position="452"/>
        <end position="472"/>
    </location>
</feature>
<dbReference type="Gene3D" id="3.40.50.300">
    <property type="entry name" value="P-loop containing nucleotide triphosphate hydrolases"/>
    <property type="match status" value="1"/>
</dbReference>
<dbReference type="PRINTS" id="PR00344">
    <property type="entry name" value="BCTRLSENSOR"/>
</dbReference>
<dbReference type="InterPro" id="IPR003661">
    <property type="entry name" value="HisK_dim/P_dom"/>
</dbReference>
<dbReference type="GO" id="GO:0034220">
    <property type="term" value="P:monoatomic ion transmembrane transport"/>
    <property type="evidence" value="ECO:0007669"/>
    <property type="project" value="UniProtKB-KW"/>
</dbReference>
<dbReference type="PROSITE" id="PS50109">
    <property type="entry name" value="HIS_KIN"/>
    <property type="match status" value="1"/>
</dbReference>
<dbReference type="GO" id="GO:0000155">
    <property type="term" value="F:phosphorelay sensor kinase activity"/>
    <property type="evidence" value="ECO:0007669"/>
    <property type="project" value="InterPro"/>
</dbReference>
<evidence type="ECO:0000256" key="14">
    <source>
        <dbReference type="SAM" id="Phobius"/>
    </source>
</evidence>
<dbReference type="InterPro" id="IPR036890">
    <property type="entry name" value="HATPase_C_sf"/>
</dbReference>
<reference evidence="16 17" key="1">
    <citation type="journal article" date="2012" name="BMC Genomics">
        <title>The genome sequence of Propionibacterium acidipropionici provides insights into its biotechnological and industrial potential.</title>
        <authorList>
            <person name="Parizzi L.P."/>
            <person name="Grassi M.C."/>
            <person name="Llerena L.A."/>
            <person name="Carazzolle M.F."/>
            <person name="Queiroz V.L."/>
            <person name="Lunardi I."/>
            <person name="Zeidler A.F."/>
            <person name="Teixeira P.J."/>
            <person name="Mieczkowski P."/>
            <person name="Rincones J."/>
            <person name="Pereira G.A."/>
        </authorList>
    </citation>
    <scope>NUCLEOTIDE SEQUENCE [LARGE SCALE GENOMIC DNA]</scope>
    <source>
        <strain evidence="17">ATCC 4875 / DSM 20272 / JCM 6432 / NBRC 12425 / NCIMB 8070</strain>
    </source>
</reference>
<feature type="domain" description="Histidine kinase" evidence="15">
    <location>
        <begin position="611"/>
        <end position="836"/>
    </location>
</feature>
<dbReference type="Gene3D" id="3.30.565.10">
    <property type="entry name" value="Histidine kinase-like ATPase, C-terminal domain"/>
    <property type="match status" value="1"/>
</dbReference>
<dbReference type="InterPro" id="IPR014729">
    <property type="entry name" value="Rossmann-like_a/b/a_fold"/>
</dbReference>
<evidence type="ECO:0000256" key="2">
    <source>
        <dbReference type="ARBA" id="ARBA00004141"/>
    </source>
</evidence>
<keyword evidence="5" id="KW-0597">Phosphoprotein</keyword>
<organism evidence="16 17">
    <name type="scientific">Acidipropionibacterium acidipropionici (strain ATCC 4875 / DSM 20272 / JCM 6432 / NBRC 12425 / NCIMB 8070 / 4)</name>
    <name type="common">Propionibacterium acidipropionici</name>
    <dbReference type="NCBI Taxonomy" id="1171373"/>
    <lineage>
        <taxon>Bacteria</taxon>
        <taxon>Bacillati</taxon>
        <taxon>Actinomycetota</taxon>
        <taxon>Actinomycetes</taxon>
        <taxon>Propionibacteriales</taxon>
        <taxon>Propionibacteriaceae</taxon>
        <taxon>Acidipropionibacterium</taxon>
    </lineage>
</organism>
<dbReference type="PANTHER" id="PTHR45569:SF1">
    <property type="entry name" value="SENSOR PROTEIN KDPD"/>
    <property type="match status" value="1"/>
</dbReference>
<keyword evidence="11 14" id="KW-1133">Transmembrane helix</keyword>
<dbReference type="GO" id="GO:0005524">
    <property type="term" value="F:ATP binding"/>
    <property type="evidence" value="ECO:0007669"/>
    <property type="project" value="UniProtKB-KW"/>
</dbReference>
<dbReference type="InterPro" id="IPR003594">
    <property type="entry name" value="HATPase_dom"/>
</dbReference>
<evidence type="ECO:0000256" key="7">
    <source>
        <dbReference type="ARBA" id="ARBA00022692"/>
    </source>
</evidence>
<evidence type="ECO:0000256" key="10">
    <source>
        <dbReference type="ARBA" id="ARBA00022840"/>
    </source>
</evidence>
<evidence type="ECO:0000256" key="5">
    <source>
        <dbReference type="ARBA" id="ARBA00022553"/>
    </source>
</evidence>